<evidence type="ECO:0000256" key="3">
    <source>
        <dbReference type="PIRSR" id="PIRSR005384-1"/>
    </source>
</evidence>
<dbReference type="Gene3D" id="3.40.1400.10">
    <property type="entry name" value="Sugar-phosphate isomerase, RpiB/LacA/LacB"/>
    <property type="match status" value="1"/>
</dbReference>
<feature type="binding site" evidence="4">
    <location>
        <begin position="7"/>
        <end position="8"/>
    </location>
    <ligand>
        <name>D-ribulose 5-phosphate</name>
        <dbReference type="ChEBI" id="CHEBI:58121"/>
    </ligand>
</feature>
<dbReference type="PANTHER" id="PTHR43732">
    <property type="entry name" value="RIBOSE 5-PHOSPHATE ISOMERASE-RELATED"/>
    <property type="match status" value="1"/>
</dbReference>
<name>A0A9D1NUR9_9FIRM</name>
<dbReference type="AlphaFoldDB" id="A0A9D1NUR9"/>
<dbReference type="NCBIfam" id="NF004051">
    <property type="entry name" value="PRK05571.1"/>
    <property type="match status" value="1"/>
</dbReference>
<feature type="binding site" evidence="4">
    <location>
        <begin position="65"/>
        <end position="69"/>
    </location>
    <ligand>
        <name>D-ribulose 5-phosphate</name>
        <dbReference type="ChEBI" id="CHEBI:58121"/>
    </ligand>
</feature>
<feature type="binding site" evidence="4">
    <location>
        <position position="136"/>
    </location>
    <ligand>
        <name>D-ribulose 5-phosphate</name>
        <dbReference type="ChEBI" id="CHEBI:58121"/>
    </ligand>
</feature>
<dbReference type="GO" id="GO:0004751">
    <property type="term" value="F:ribose-5-phosphate isomerase activity"/>
    <property type="evidence" value="ECO:0007669"/>
    <property type="project" value="UniProtKB-EC"/>
</dbReference>
<evidence type="ECO:0000256" key="4">
    <source>
        <dbReference type="PIRSR" id="PIRSR005384-2"/>
    </source>
</evidence>
<reference evidence="5" key="1">
    <citation type="submission" date="2020-10" db="EMBL/GenBank/DDBJ databases">
        <authorList>
            <person name="Gilroy R."/>
        </authorList>
    </citation>
    <scope>NUCLEOTIDE SEQUENCE</scope>
    <source>
        <strain evidence="5">ChiBcec2-4451</strain>
    </source>
</reference>
<sequence>MIGIGCDHGGYELKKEIEAYLDQRGLEYKDFGCDSTEAVDYPVYGKKVAHAVASGECEKGIVICGTGIGISITANKVPGIRAALCTDCFSAQATREHNDANVLALGGRVVGVGLALKIVETFLDTPFSGDERHMRRVRMIEEN</sequence>
<feature type="active site" description="Proton acceptor" evidence="3">
    <location>
        <position position="64"/>
    </location>
</feature>
<reference evidence="5" key="2">
    <citation type="journal article" date="2021" name="PeerJ">
        <title>Extensive microbial diversity within the chicken gut microbiome revealed by metagenomics and culture.</title>
        <authorList>
            <person name="Gilroy R."/>
            <person name="Ravi A."/>
            <person name="Getino M."/>
            <person name="Pursley I."/>
            <person name="Horton D.L."/>
            <person name="Alikhan N.F."/>
            <person name="Baker D."/>
            <person name="Gharbi K."/>
            <person name="Hall N."/>
            <person name="Watson M."/>
            <person name="Adriaenssens E.M."/>
            <person name="Foster-Nyarko E."/>
            <person name="Jarju S."/>
            <person name="Secka A."/>
            <person name="Antonio M."/>
            <person name="Oren A."/>
            <person name="Chaudhuri R.R."/>
            <person name="La Ragione R."/>
            <person name="Hildebrand F."/>
            <person name="Pallen M.J."/>
        </authorList>
    </citation>
    <scope>NUCLEOTIDE SEQUENCE</scope>
    <source>
        <strain evidence="5">ChiBcec2-4451</strain>
    </source>
</reference>
<dbReference type="NCBIfam" id="TIGR00689">
    <property type="entry name" value="rpiB_lacA_lacB"/>
    <property type="match status" value="1"/>
</dbReference>
<dbReference type="SUPFAM" id="SSF89623">
    <property type="entry name" value="Ribose/Galactose isomerase RpiB/AlsB"/>
    <property type="match status" value="1"/>
</dbReference>
<dbReference type="GO" id="GO:0005975">
    <property type="term" value="P:carbohydrate metabolic process"/>
    <property type="evidence" value="ECO:0007669"/>
    <property type="project" value="InterPro"/>
</dbReference>
<gene>
    <name evidence="5" type="primary">rpiB</name>
    <name evidence="5" type="ORF">IAA63_05935</name>
</gene>
<dbReference type="PANTHER" id="PTHR43732:SF1">
    <property type="entry name" value="RIBOSE 5-PHOSPHATE ISOMERASE"/>
    <property type="match status" value="1"/>
</dbReference>
<feature type="binding site" evidence="4">
    <location>
        <position position="132"/>
    </location>
    <ligand>
        <name>D-ribulose 5-phosphate</name>
        <dbReference type="ChEBI" id="CHEBI:58121"/>
    </ligand>
</feature>
<dbReference type="EMBL" id="DVON01000131">
    <property type="protein sequence ID" value="HIV12666.1"/>
    <property type="molecule type" value="Genomic_DNA"/>
</dbReference>
<comment type="caution">
    <text evidence="5">The sequence shown here is derived from an EMBL/GenBank/DDBJ whole genome shotgun (WGS) entry which is preliminary data.</text>
</comment>
<feature type="active site" description="Proton donor" evidence="3">
    <location>
        <position position="97"/>
    </location>
</feature>
<dbReference type="EC" id="5.3.1.6" evidence="5"/>
<dbReference type="Pfam" id="PF02502">
    <property type="entry name" value="LacAB_rpiB"/>
    <property type="match status" value="1"/>
</dbReference>
<organism evidence="5 6">
    <name type="scientific">Candidatus Pullilachnospira stercoravium</name>
    <dbReference type="NCBI Taxonomy" id="2840913"/>
    <lineage>
        <taxon>Bacteria</taxon>
        <taxon>Bacillati</taxon>
        <taxon>Bacillota</taxon>
        <taxon>Clostridia</taxon>
        <taxon>Lachnospirales</taxon>
        <taxon>Lachnospiraceae</taxon>
        <taxon>Lachnospiraceae incertae sedis</taxon>
        <taxon>Candidatus Pullilachnospira</taxon>
    </lineage>
</organism>
<dbReference type="InterPro" id="IPR051812">
    <property type="entry name" value="SPI_LacAB/RpiB"/>
</dbReference>
<evidence type="ECO:0000313" key="5">
    <source>
        <dbReference type="EMBL" id="HIV12666.1"/>
    </source>
</evidence>
<evidence type="ECO:0000256" key="1">
    <source>
        <dbReference type="ARBA" id="ARBA00008754"/>
    </source>
</evidence>
<accession>A0A9D1NUR9</accession>
<dbReference type="NCBIfam" id="TIGR01120">
    <property type="entry name" value="rpiB"/>
    <property type="match status" value="1"/>
</dbReference>
<dbReference type="InterPro" id="IPR003500">
    <property type="entry name" value="RpiB_LacA_LacB"/>
</dbReference>
<feature type="binding site" evidence="4">
    <location>
        <position position="108"/>
    </location>
    <ligand>
        <name>D-ribulose 5-phosphate</name>
        <dbReference type="ChEBI" id="CHEBI:58121"/>
    </ligand>
</feature>
<proteinExistence type="inferred from homology"/>
<evidence type="ECO:0000256" key="2">
    <source>
        <dbReference type="ARBA" id="ARBA00023235"/>
    </source>
</evidence>
<feature type="binding site" evidence="4">
    <location>
        <position position="98"/>
    </location>
    <ligand>
        <name>D-ribulose 5-phosphate</name>
        <dbReference type="ChEBI" id="CHEBI:58121"/>
    </ligand>
</feature>
<protein>
    <submittedName>
        <fullName evidence="5">Ribose 5-phosphate isomerase B</fullName>
        <ecNumber evidence="5">5.3.1.6</ecNumber>
    </submittedName>
</protein>
<dbReference type="Proteomes" id="UP000886723">
    <property type="component" value="Unassembled WGS sequence"/>
</dbReference>
<dbReference type="InterPro" id="IPR036569">
    <property type="entry name" value="RpiB_LacA_LacB_sf"/>
</dbReference>
<comment type="similarity">
    <text evidence="1">Belongs to the LacAB/RpiB family.</text>
</comment>
<evidence type="ECO:0000313" key="6">
    <source>
        <dbReference type="Proteomes" id="UP000886723"/>
    </source>
</evidence>
<dbReference type="InterPro" id="IPR004785">
    <property type="entry name" value="RpiB"/>
</dbReference>
<keyword evidence="2 5" id="KW-0413">Isomerase</keyword>
<dbReference type="PIRSF" id="PIRSF005384">
    <property type="entry name" value="RpiB_LacA_B"/>
    <property type="match status" value="1"/>
</dbReference>